<evidence type="ECO:0000313" key="1">
    <source>
        <dbReference type="EMBL" id="GJT71598.1"/>
    </source>
</evidence>
<evidence type="ECO:0000313" key="2">
    <source>
        <dbReference type="Proteomes" id="UP001151760"/>
    </source>
</evidence>
<gene>
    <name evidence="1" type="ORF">Tco_1030884</name>
</gene>
<proteinExistence type="predicted"/>
<name>A0ABQ5G8K5_9ASTR</name>
<sequence>MPTNNWASALKSTYAPPQENSLLAQTGDMAIFMDWYCKRQGITHLTLQDLEGPAFEIVKVFHPDVIHLQFQMEECHKLLTDQVDDTILRYNISKPLPLGGEPGHVTIQPDFFFNKDLEYLRYGRKIEEECKYDIAAMYGISHWWFQRQRFYIDRFSSEGDRRAVRTHMRILSVIRIEVFSMYGYNYMKKIVLRRADLKEYVIAKRDFKYMYPSDFEDLYLLNLQDSSRAVIFRDKYGVQMIMRFNEIYKFSDGTLQQIDEALDYRVKEFRINRTNPGMNARFWTKKDVDRSKDFMFAIQKRLKTRRIFRNLESFVGGRIREGDYRLLKRTE</sequence>
<accession>A0ABQ5G8K5</accession>
<dbReference type="Proteomes" id="UP001151760">
    <property type="component" value="Unassembled WGS sequence"/>
</dbReference>
<reference evidence="1" key="2">
    <citation type="submission" date="2022-01" db="EMBL/GenBank/DDBJ databases">
        <authorList>
            <person name="Yamashiro T."/>
            <person name="Shiraishi A."/>
            <person name="Satake H."/>
            <person name="Nakayama K."/>
        </authorList>
    </citation>
    <scope>NUCLEOTIDE SEQUENCE</scope>
</reference>
<dbReference type="EMBL" id="BQNB010018181">
    <property type="protein sequence ID" value="GJT71598.1"/>
    <property type="molecule type" value="Genomic_DNA"/>
</dbReference>
<protein>
    <submittedName>
        <fullName evidence="1">Uncharacterized protein</fullName>
    </submittedName>
</protein>
<comment type="caution">
    <text evidence="1">The sequence shown here is derived from an EMBL/GenBank/DDBJ whole genome shotgun (WGS) entry which is preliminary data.</text>
</comment>
<keyword evidence="2" id="KW-1185">Reference proteome</keyword>
<reference evidence="1" key="1">
    <citation type="journal article" date="2022" name="Int. J. Mol. Sci.">
        <title>Draft Genome of Tanacetum Coccineum: Genomic Comparison of Closely Related Tanacetum-Family Plants.</title>
        <authorList>
            <person name="Yamashiro T."/>
            <person name="Shiraishi A."/>
            <person name="Nakayama K."/>
            <person name="Satake H."/>
        </authorList>
    </citation>
    <scope>NUCLEOTIDE SEQUENCE</scope>
</reference>
<organism evidence="1 2">
    <name type="scientific">Tanacetum coccineum</name>
    <dbReference type="NCBI Taxonomy" id="301880"/>
    <lineage>
        <taxon>Eukaryota</taxon>
        <taxon>Viridiplantae</taxon>
        <taxon>Streptophyta</taxon>
        <taxon>Embryophyta</taxon>
        <taxon>Tracheophyta</taxon>
        <taxon>Spermatophyta</taxon>
        <taxon>Magnoliopsida</taxon>
        <taxon>eudicotyledons</taxon>
        <taxon>Gunneridae</taxon>
        <taxon>Pentapetalae</taxon>
        <taxon>asterids</taxon>
        <taxon>campanulids</taxon>
        <taxon>Asterales</taxon>
        <taxon>Asteraceae</taxon>
        <taxon>Asteroideae</taxon>
        <taxon>Anthemideae</taxon>
        <taxon>Anthemidinae</taxon>
        <taxon>Tanacetum</taxon>
    </lineage>
</organism>